<name>O26374_METTH</name>
<evidence type="ECO:0008006" key="3">
    <source>
        <dbReference type="Google" id="ProtNLM"/>
    </source>
</evidence>
<evidence type="ECO:0000313" key="1">
    <source>
        <dbReference type="EMBL" id="AAB84780.1"/>
    </source>
</evidence>
<dbReference type="InParanoid" id="O26374"/>
<dbReference type="AlphaFoldDB" id="O26374"/>
<organism evidence="1 2">
    <name type="scientific">Methanothermobacter thermautotrophicus (strain ATCC 29096 / DSM 1053 / JCM 10044 / NBRC 100330 / Delta H)</name>
    <name type="common">Methanobacterium thermoautotrophicum</name>
    <dbReference type="NCBI Taxonomy" id="187420"/>
    <lineage>
        <taxon>Archaea</taxon>
        <taxon>Methanobacteriati</taxon>
        <taxon>Methanobacteriota</taxon>
        <taxon>Methanomada group</taxon>
        <taxon>Methanobacteria</taxon>
        <taxon>Methanobacteriales</taxon>
        <taxon>Methanobacteriaceae</taxon>
        <taxon>Methanothermobacter</taxon>
    </lineage>
</organism>
<accession>O26374</accession>
<sequence>MRGLIIIMDYKVNSADDNNIFIETEPYRRLLEIIRQMKDVRGEILHVVGAPGTGKSANIYRAIGEAELHVYEVPCKLESPDLSADDVFHHVMEGMKEELGADTGADLYGRLKEFDAVLFADRFHDSHEFSSFSGFSQWTRNGGLEPLRFYLKCAGEYLKNRRVLAEVNIIFQTAWRFYFRGKKYDLFTDIPVISSLLFHTLSIPFRAVKIDYSRKETLNIIRAHLDADESEIQRLIDLYGCRPRIIMEKLGSC</sequence>
<gene>
    <name evidence="1" type="ordered locus">MTH_274</name>
</gene>
<dbReference type="PaxDb" id="187420-MTH_274"/>
<protein>
    <recommendedName>
        <fullName evidence="3">ATP-binding protein</fullName>
    </recommendedName>
</protein>
<reference evidence="1 2" key="1">
    <citation type="journal article" date="1997" name="J. Bacteriol.">
        <title>Complete genome sequence of Methanobacterium thermoautotrophicum deltaH: functional analysis and comparative genomics.</title>
        <authorList>
            <person name="Smith D.R."/>
            <person name="Doucette-Stamm L.A."/>
            <person name="Deloughery C."/>
            <person name="Lee H.-M."/>
            <person name="Dubois J."/>
            <person name="Aldredge T."/>
            <person name="Bashirzadeh R."/>
            <person name="Blakely D."/>
            <person name="Cook R."/>
            <person name="Gilbert K."/>
            <person name="Harrison D."/>
            <person name="Hoang L."/>
            <person name="Keagle P."/>
            <person name="Lumm W."/>
            <person name="Pothier B."/>
            <person name="Qiu D."/>
            <person name="Spadafora R."/>
            <person name="Vicare R."/>
            <person name="Wang Y."/>
            <person name="Wierzbowski J."/>
            <person name="Gibson R."/>
            <person name="Jiwani N."/>
            <person name="Caruso A."/>
            <person name="Bush D."/>
            <person name="Safer H."/>
            <person name="Patwell D."/>
            <person name="Prabhakar S."/>
            <person name="McDougall S."/>
            <person name="Shimer G."/>
            <person name="Goyal A."/>
            <person name="Pietrovski S."/>
            <person name="Church G.M."/>
            <person name="Daniels C.J."/>
            <person name="Mao J.-i."/>
            <person name="Rice P."/>
            <person name="Nolling J."/>
            <person name="Reeve J.N."/>
        </authorList>
    </citation>
    <scope>NUCLEOTIDE SEQUENCE [LARGE SCALE GENOMIC DNA]</scope>
    <source>
        <strain evidence="2">ATCC 29096 / DSM 1053 / JCM 10044 / NBRC 100330 / Delta H</strain>
    </source>
</reference>
<evidence type="ECO:0000313" key="2">
    <source>
        <dbReference type="Proteomes" id="UP000005223"/>
    </source>
</evidence>
<dbReference type="STRING" id="187420.MTH_274"/>
<dbReference type="KEGG" id="mth:MTH_274"/>
<keyword evidence="2" id="KW-1185">Reference proteome</keyword>
<dbReference type="EnsemblBacteria" id="AAB84780">
    <property type="protein sequence ID" value="AAB84780"/>
    <property type="gene ID" value="MTH_274"/>
</dbReference>
<dbReference type="HOGENOM" id="CLU_1145243_0_0_2"/>
<proteinExistence type="predicted"/>
<dbReference type="EMBL" id="AE000666">
    <property type="protein sequence ID" value="AAB84780.1"/>
    <property type="molecule type" value="Genomic_DNA"/>
</dbReference>
<dbReference type="Proteomes" id="UP000005223">
    <property type="component" value="Chromosome"/>
</dbReference>
<dbReference type="SUPFAM" id="SSF52540">
    <property type="entry name" value="P-loop containing nucleoside triphosphate hydrolases"/>
    <property type="match status" value="1"/>
</dbReference>
<dbReference type="PIR" id="F69134">
    <property type="entry name" value="F69134"/>
</dbReference>
<dbReference type="PATRIC" id="fig|187420.15.peg.243"/>
<dbReference type="InterPro" id="IPR027417">
    <property type="entry name" value="P-loop_NTPase"/>
</dbReference>